<keyword evidence="4" id="KW-0028">Amino-acid biosynthesis</keyword>
<keyword evidence="4" id="KW-0641">Proline biosynthesis</keyword>
<dbReference type="SUPFAM" id="SSF48179">
    <property type="entry name" value="6-phosphogluconate dehydrogenase C-terminal domain-like"/>
    <property type="match status" value="1"/>
</dbReference>
<dbReference type="InterPro" id="IPR000304">
    <property type="entry name" value="Pyrroline-COOH_reductase"/>
</dbReference>
<evidence type="ECO:0000256" key="1">
    <source>
        <dbReference type="ARBA" id="ARBA00005525"/>
    </source>
</evidence>
<gene>
    <name evidence="4 6" type="primary">proC</name>
    <name evidence="6" type="ORF">APAC_0613</name>
</gene>
<comment type="catalytic activity">
    <reaction evidence="4">
        <text>L-proline + NADP(+) = (S)-1-pyrroline-5-carboxylate + NADPH + 2 H(+)</text>
        <dbReference type="Rhea" id="RHEA:14109"/>
        <dbReference type="ChEBI" id="CHEBI:15378"/>
        <dbReference type="ChEBI" id="CHEBI:17388"/>
        <dbReference type="ChEBI" id="CHEBI:57783"/>
        <dbReference type="ChEBI" id="CHEBI:58349"/>
        <dbReference type="ChEBI" id="CHEBI:60039"/>
        <dbReference type="EC" id="1.5.1.2"/>
    </reaction>
</comment>
<dbReference type="OrthoDB" id="9805754at2"/>
<dbReference type="GO" id="GO:0005737">
    <property type="term" value="C:cytoplasm"/>
    <property type="evidence" value="ECO:0007669"/>
    <property type="project" value="UniProtKB-SubCell"/>
</dbReference>
<keyword evidence="3 4" id="KW-0560">Oxidoreductase</keyword>
<reference evidence="6 7" key="2">
    <citation type="submission" date="2019-09" db="EMBL/GenBank/DDBJ databases">
        <title>Complete genome sequencing of four Arcobacter species reveals a diverse suite of mobile elements.</title>
        <authorList>
            <person name="Miller W.G."/>
            <person name="Yee E."/>
            <person name="Bono J.L."/>
        </authorList>
    </citation>
    <scope>NUCLEOTIDE SEQUENCE [LARGE SCALE GENOMIC DNA]</scope>
    <source>
        <strain evidence="6 7">LMG 26638</strain>
    </source>
</reference>
<dbReference type="Gene3D" id="1.10.3730.10">
    <property type="entry name" value="ProC C-terminal domain-like"/>
    <property type="match status" value="1"/>
</dbReference>
<keyword evidence="7" id="KW-1185">Reference proteome</keyword>
<comment type="catalytic activity">
    <reaction evidence="4">
        <text>L-proline + NAD(+) = (S)-1-pyrroline-5-carboxylate + NADH + 2 H(+)</text>
        <dbReference type="Rhea" id="RHEA:14105"/>
        <dbReference type="ChEBI" id="CHEBI:15378"/>
        <dbReference type="ChEBI" id="CHEBI:17388"/>
        <dbReference type="ChEBI" id="CHEBI:57540"/>
        <dbReference type="ChEBI" id="CHEBI:57945"/>
        <dbReference type="ChEBI" id="CHEBI:60039"/>
        <dbReference type="EC" id="1.5.1.2"/>
    </reaction>
</comment>
<dbReference type="PIRSF" id="PIRSF000193">
    <property type="entry name" value="Pyrrol-5-carb_rd"/>
    <property type="match status" value="1"/>
</dbReference>
<dbReference type="GO" id="GO:0004735">
    <property type="term" value="F:pyrroline-5-carboxylate reductase activity"/>
    <property type="evidence" value="ECO:0007669"/>
    <property type="project" value="UniProtKB-UniRule"/>
</dbReference>
<dbReference type="EC" id="1.5.1.2" evidence="4 5"/>
<evidence type="ECO:0000256" key="3">
    <source>
        <dbReference type="ARBA" id="ARBA00023002"/>
    </source>
</evidence>
<evidence type="ECO:0000313" key="7">
    <source>
        <dbReference type="Proteomes" id="UP000322726"/>
    </source>
</evidence>
<dbReference type="AlphaFoldDB" id="A0A5C2HBW9"/>
<dbReference type="FunFam" id="1.10.3730.10:FF:000001">
    <property type="entry name" value="Pyrroline-5-carboxylate reductase"/>
    <property type="match status" value="1"/>
</dbReference>
<comment type="pathway">
    <text evidence="4">Amino-acid biosynthesis; L-proline biosynthesis; L-proline from L-glutamate 5-semialdehyde: step 1/1.</text>
</comment>
<dbReference type="NCBIfam" id="NF008839">
    <property type="entry name" value="PRK11880.2-4"/>
    <property type="match status" value="1"/>
</dbReference>
<keyword evidence="4" id="KW-0963">Cytoplasm</keyword>
<proteinExistence type="inferred from homology"/>
<name>A0A5C2HBW9_9BACT</name>
<dbReference type="InterPro" id="IPR029036">
    <property type="entry name" value="P5CR_dimer"/>
</dbReference>
<dbReference type="SUPFAM" id="SSF51735">
    <property type="entry name" value="NAD(P)-binding Rossmann-fold domains"/>
    <property type="match status" value="1"/>
</dbReference>
<evidence type="ECO:0000313" key="6">
    <source>
        <dbReference type="EMBL" id="QEP33762.1"/>
    </source>
</evidence>
<dbReference type="UniPathway" id="UPA00098">
    <property type="reaction ID" value="UER00361"/>
</dbReference>
<dbReference type="Gene3D" id="3.40.50.720">
    <property type="entry name" value="NAD(P)-binding Rossmann-like Domain"/>
    <property type="match status" value="1"/>
</dbReference>
<dbReference type="KEGG" id="apai:APAC_0613"/>
<dbReference type="Pfam" id="PF14748">
    <property type="entry name" value="P5CR_dimer"/>
    <property type="match status" value="1"/>
</dbReference>
<reference evidence="6 7" key="3">
    <citation type="submission" date="2019-09" db="EMBL/GenBank/DDBJ databases">
        <title>Taxonomic note: a critical rebuttal of the proposed division of the genus Arcobacter into six genera, emended descriptions of Arcobacter anaerophilus and the genus Arcobacter, and an assessment of genus-level boundaries for Epsilonproteobacteria using in silico genomic comparator tools.</title>
        <authorList>
            <person name="On S.L.W."/>
            <person name="Miller W.G."/>
            <person name="Biggs P."/>
            <person name="Cornelius A."/>
            <person name="Vandamme P."/>
        </authorList>
    </citation>
    <scope>NUCLEOTIDE SEQUENCE [LARGE SCALE GENOMIC DNA]</scope>
    <source>
        <strain evidence="6 7">LMG 26638</strain>
    </source>
</reference>
<dbReference type="InterPro" id="IPR036291">
    <property type="entry name" value="NAD(P)-bd_dom_sf"/>
</dbReference>
<organism evidence="6 7">
    <name type="scientific">Malaciobacter pacificus</name>
    <dbReference type="NCBI Taxonomy" id="1080223"/>
    <lineage>
        <taxon>Bacteria</taxon>
        <taxon>Pseudomonadati</taxon>
        <taxon>Campylobacterota</taxon>
        <taxon>Epsilonproteobacteria</taxon>
        <taxon>Campylobacterales</taxon>
        <taxon>Arcobacteraceae</taxon>
        <taxon>Malaciobacter</taxon>
    </lineage>
</organism>
<protein>
    <recommendedName>
        <fullName evidence="4 5">Pyrroline-5-carboxylate reductase</fullName>
        <shortName evidence="4">P5C reductase</shortName>
        <shortName evidence="4">P5CR</shortName>
        <ecNumber evidence="4 5">1.5.1.2</ecNumber>
    </recommendedName>
    <alternativeName>
        <fullName evidence="4">PCA reductase</fullName>
    </alternativeName>
</protein>
<reference evidence="7" key="1">
    <citation type="submission" date="2019-09" db="EMBL/GenBank/DDBJ databases">
        <title>Complete genome sequencing of four Arcobacter species reveals a diverse suite of mobile elements.</title>
        <authorList>
            <person name="On S.L.W."/>
            <person name="Miller W.G."/>
            <person name="Biggs P."/>
            <person name="Cornelius A."/>
            <person name="Vandamme P."/>
        </authorList>
    </citation>
    <scope>NUCLEOTIDE SEQUENCE [LARGE SCALE GENOMIC DNA]</scope>
    <source>
        <strain evidence="7">LMG 26638</strain>
    </source>
</reference>
<evidence type="ECO:0000256" key="4">
    <source>
        <dbReference type="HAMAP-Rule" id="MF_01925"/>
    </source>
</evidence>
<keyword evidence="2 4" id="KW-0521">NADP</keyword>
<dbReference type="PANTHER" id="PTHR11645">
    <property type="entry name" value="PYRROLINE-5-CARBOXYLATE REDUCTASE"/>
    <property type="match status" value="1"/>
</dbReference>
<dbReference type="Proteomes" id="UP000322726">
    <property type="component" value="Chromosome"/>
</dbReference>
<sequence length="254" mass="27247">MKLTLIGNGTMAQSLAKGLVANHEVEIIGRNINKLKEVQKTIPQISIKELDDVEDITGKNILFCVKPYVLQTVSARLSGKANILFSILAGTTLDSLKKHIEAKYYVRTMPNVAASVLKSMTTLTGDEEVKNEALEIFTSIGQTLWLESEKQLDIATAVAGSGPAFLALIAEGLTDGAVRAGLPRDLSSKLVQGLFTGTSTLLETQHPALIKDSVMSPGGTTAVGYGVLEKNGVRNAMMDTIEQTYNKAQELGKK</sequence>
<evidence type="ECO:0000256" key="5">
    <source>
        <dbReference type="NCBIfam" id="TIGR00112"/>
    </source>
</evidence>
<dbReference type="HAMAP" id="MF_01925">
    <property type="entry name" value="P5C_reductase"/>
    <property type="match status" value="1"/>
</dbReference>
<accession>A0A5C2HBW9</accession>
<dbReference type="RefSeq" id="WP_130232718.1">
    <property type="nucleotide sequence ID" value="NZ_BMEF01000002.1"/>
</dbReference>
<dbReference type="InterPro" id="IPR028939">
    <property type="entry name" value="P5C_Rdtase_cat_N"/>
</dbReference>
<dbReference type="EMBL" id="CP035928">
    <property type="protein sequence ID" value="QEP33762.1"/>
    <property type="molecule type" value="Genomic_DNA"/>
</dbReference>
<evidence type="ECO:0000256" key="2">
    <source>
        <dbReference type="ARBA" id="ARBA00022857"/>
    </source>
</evidence>
<dbReference type="PANTHER" id="PTHR11645:SF0">
    <property type="entry name" value="PYRROLINE-5-CARBOXYLATE REDUCTASE 3"/>
    <property type="match status" value="1"/>
</dbReference>
<dbReference type="NCBIfam" id="TIGR00112">
    <property type="entry name" value="proC"/>
    <property type="match status" value="1"/>
</dbReference>
<dbReference type="Pfam" id="PF03807">
    <property type="entry name" value="F420_oxidored"/>
    <property type="match status" value="1"/>
</dbReference>
<dbReference type="GO" id="GO:0055129">
    <property type="term" value="P:L-proline biosynthetic process"/>
    <property type="evidence" value="ECO:0007669"/>
    <property type="project" value="UniProtKB-UniRule"/>
</dbReference>
<dbReference type="InterPro" id="IPR008927">
    <property type="entry name" value="6-PGluconate_DH-like_C_sf"/>
</dbReference>
<comment type="subcellular location">
    <subcellularLocation>
        <location evidence="4">Cytoplasm</location>
    </subcellularLocation>
</comment>
<comment type="function">
    <text evidence="4">Catalyzes the reduction of 1-pyrroline-5-carboxylate (PCA) to L-proline.</text>
</comment>
<comment type="similarity">
    <text evidence="1 4">Belongs to the pyrroline-5-carboxylate reductase family.</text>
</comment>